<dbReference type="RefSeq" id="WP_068410348.1">
    <property type="nucleotide sequence ID" value="NZ_LRDB01000001.1"/>
</dbReference>
<feature type="transmembrane region" description="Helical" evidence="1">
    <location>
        <begin position="228"/>
        <end position="248"/>
    </location>
</feature>
<sequence>MAGTSYILQPIGTKNRVITLDILRGCAVLGILLMSIQRFSMPSYAFLNPLSFENLEGLNLYAWLISHVFANGKFSAMLAMLFGAGILMISQKARKEHMRSSKLQYRRFFVLLLIGILHAYLLWYGDLLVAFSICGFFMFAFRSKSKAYLFKSGVIFLVVGSGLKLLLAYSIPFWEPGQFQLLESKLWDPSAQEITNQISYYRGSWEQQMLIRVPEAFYMQTRIFLSEVFWKVSGLMLLGMAFYKKGALIGKQSKKYLSKMLIYGLGLGLPLVVSGVLLDFHYRWDFELSYFYFSQFNYWGSVLMAIGYCGFIVLLCKISTRSFIARSLSYVGRMSLSNYLMQSIICSYIFYGHGLGLYGDLDRSAQGVVVLALWVFQILFSSIWLSYFQFGPFEWVWRSLSYGRAQPIKK</sequence>
<keyword evidence="1" id="KW-1133">Transmembrane helix</keyword>
<dbReference type="PANTHER" id="PTHR30590:SF2">
    <property type="entry name" value="INNER MEMBRANE PROTEIN"/>
    <property type="match status" value="1"/>
</dbReference>
<reference evidence="3 4" key="1">
    <citation type="submission" date="2016-01" db="EMBL/GenBank/DDBJ databases">
        <title>Genome sequencing of Roseivirga echinicomitans KMM 6058.</title>
        <authorList>
            <person name="Selvaratnam C."/>
            <person name="Thevarajoo S."/>
            <person name="Goh K.M."/>
            <person name="Ee R."/>
            <person name="Chan K.-G."/>
            <person name="Chong C.S."/>
        </authorList>
    </citation>
    <scope>NUCLEOTIDE SEQUENCE [LARGE SCALE GENOMIC DNA]</scope>
    <source>
        <strain evidence="3 4">KMM 6058</strain>
    </source>
</reference>
<feature type="transmembrane region" description="Helical" evidence="1">
    <location>
        <begin position="127"/>
        <end position="142"/>
    </location>
</feature>
<evidence type="ECO:0000256" key="1">
    <source>
        <dbReference type="SAM" id="Phobius"/>
    </source>
</evidence>
<evidence type="ECO:0000259" key="2">
    <source>
        <dbReference type="Pfam" id="PF04235"/>
    </source>
</evidence>
<keyword evidence="4" id="KW-1185">Reference proteome</keyword>
<feature type="transmembrane region" description="Helical" evidence="1">
    <location>
        <begin position="21"/>
        <end position="40"/>
    </location>
</feature>
<feature type="transmembrane region" description="Helical" evidence="1">
    <location>
        <begin position="154"/>
        <end position="174"/>
    </location>
</feature>
<dbReference type="AlphaFoldDB" id="A0A150XXU4"/>
<feature type="transmembrane region" description="Helical" evidence="1">
    <location>
        <begin position="365"/>
        <end position="388"/>
    </location>
</feature>
<feature type="transmembrane region" description="Helical" evidence="1">
    <location>
        <begin position="60"/>
        <end position="84"/>
    </location>
</feature>
<accession>A0A150XXU4</accession>
<dbReference type="EMBL" id="LRDB01000001">
    <property type="protein sequence ID" value="KYG83474.1"/>
    <property type="molecule type" value="Genomic_DNA"/>
</dbReference>
<keyword evidence="1" id="KW-0812">Transmembrane</keyword>
<dbReference type="Proteomes" id="UP000075615">
    <property type="component" value="Unassembled WGS sequence"/>
</dbReference>
<feature type="transmembrane region" description="Helical" evidence="1">
    <location>
        <begin position="260"/>
        <end position="278"/>
    </location>
</feature>
<evidence type="ECO:0000313" key="4">
    <source>
        <dbReference type="Proteomes" id="UP000075615"/>
    </source>
</evidence>
<feature type="transmembrane region" description="Helical" evidence="1">
    <location>
        <begin position="298"/>
        <end position="318"/>
    </location>
</feature>
<evidence type="ECO:0000313" key="3">
    <source>
        <dbReference type="EMBL" id="KYG83474.1"/>
    </source>
</evidence>
<dbReference type="Pfam" id="PF04235">
    <property type="entry name" value="DUF418"/>
    <property type="match status" value="1"/>
</dbReference>
<dbReference type="InterPro" id="IPR052529">
    <property type="entry name" value="Bact_Transport_Assoc"/>
</dbReference>
<comment type="caution">
    <text evidence="3">The sequence shown here is derived from an EMBL/GenBank/DDBJ whole genome shotgun (WGS) entry which is preliminary data.</text>
</comment>
<name>A0A150XXU4_9BACT</name>
<gene>
    <name evidence="3" type="ORF">AWN68_01330</name>
</gene>
<dbReference type="OrthoDB" id="9807744at2"/>
<protein>
    <recommendedName>
        <fullName evidence="2">DUF418 domain-containing protein</fullName>
    </recommendedName>
</protein>
<proteinExistence type="predicted"/>
<feature type="transmembrane region" description="Helical" evidence="1">
    <location>
        <begin position="339"/>
        <end position="359"/>
    </location>
</feature>
<feature type="transmembrane region" description="Helical" evidence="1">
    <location>
        <begin position="105"/>
        <end position="121"/>
    </location>
</feature>
<organism evidence="3 4">
    <name type="scientific">Roseivirga echinicomitans</name>
    <dbReference type="NCBI Taxonomy" id="296218"/>
    <lineage>
        <taxon>Bacteria</taxon>
        <taxon>Pseudomonadati</taxon>
        <taxon>Bacteroidota</taxon>
        <taxon>Cytophagia</taxon>
        <taxon>Cytophagales</taxon>
        <taxon>Roseivirgaceae</taxon>
        <taxon>Roseivirga</taxon>
    </lineage>
</organism>
<dbReference type="InterPro" id="IPR007349">
    <property type="entry name" value="DUF418"/>
</dbReference>
<feature type="domain" description="DUF418" evidence="2">
    <location>
        <begin position="243"/>
        <end position="403"/>
    </location>
</feature>
<keyword evidence="1" id="KW-0472">Membrane</keyword>
<dbReference type="PANTHER" id="PTHR30590">
    <property type="entry name" value="INNER MEMBRANE PROTEIN"/>
    <property type="match status" value="1"/>
</dbReference>
<dbReference type="STRING" id="296218.AWN68_01330"/>